<accession>A0ABD2PAL0</accession>
<evidence type="ECO:0000313" key="1">
    <source>
        <dbReference type="EMBL" id="KAL3287742.1"/>
    </source>
</evidence>
<gene>
    <name evidence="1" type="ORF">HHI36_002206</name>
</gene>
<name>A0ABD2PAL0_9CUCU</name>
<dbReference type="Proteomes" id="UP001516400">
    <property type="component" value="Unassembled WGS sequence"/>
</dbReference>
<proteinExistence type="predicted"/>
<keyword evidence="2" id="KW-1185">Reference proteome</keyword>
<reference evidence="1 2" key="1">
    <citation type="journal article" date="2021" name="BMC Biol.">
        <title>Horizontally acquired antibacterial genes associated with adaptive radiation of ladybird beetles.</title>
        <authorList>
            <person name="Li H.S."/>
            <person name="Tang X.F."/>
            <person name="Huang Y.H."/>
            <person name="Xu Z.Y."/>
            <person name="Chen M.L."/>
            <person name="Du X.Y."/>
            <person name="Qiu B.Y."/>
            <person name="Chen P.T."/>
            <person name="Zhang W."/>
            <person name="Slipinski A."/>
            <person name="Escalona H.E."/>
            <person name="Waterhouse R.M."/>
            <person name="Zwick A."/>
            <person name="Pang H."/>
        </authorList>
    </citation>
    <scope>NUCLEOTIDE SEQUENCE [LARGE SCALE GENOMIC DNA]</scope>
    <source>
        <strain evidence="1">SYSU2018</strain>
    </source>
</reference>
<organism evidence="1 2">
    <name type="scientific">Cryptolaemus montrouzieri</name>
    <dbReference type="NCBI Taxonomy" id="559131"/>
    <lineage>
        <taxon>Eukaryota</taxon>
        <taxon>Metazoa</taxon>
        <taxon>Ecdysozoa</taxon>
        <taxon>Arthropoda</taxon>
        <taxon>Hexapoda</taxon>
        <taxon>Insecta</taxon>
        <taxon>Pterygota</taxon>
        <taxon>Neoptera</taxon>
        <taxon>Endopterygota</taxon>
        <taxon>Coleoptera</taxon>
        <taxon>Polyphaga</taxon>
        <taxon>Cucujiformia</taxon>
        <taxon>Coccinelloidea</taxon>
        <taxon>Coccinellidae</taxon>
        <taxon>Scymninae</taxon>
        <taxon>Scymnini</taxon>
        <taxon>Cryptolaemus</taxon>
    </lineage>
</organism>
<evidence type="ECO:0000313" key="2">
    <source>
        <dbReference type="Proteomes" id="UP001516400"/>
    </source>
</evidence>
<protein>
    <submittedName>
        <fullName evidence="1">Uncharacterized protein</fullName>
    </submittedName>
</protein>
<comment type="caution">
    <text evidence="1">The sequence shown here is derived from an EMBL/GenBank/DDBJ whole genome shotgun (WGS) entry which is preliminary data.</text>
</comment>
<dbReference type="AlphaFoldDB" id="A0ABD2PAL0"/>
<dbReference type="EMBL" id="JABFTP020000185">
    <property type="protein sequence ID" value="KAL3287742.1"/>
    <property type="molecule type" value="Genomic_DNA"/>
</dbReference>
<sequence>MKLSNRRYDILPLSQPEIRANLGREHDKMCQENNPAEENTSNEFWNELEFNIQVATENIIKQPWKTKTKYWMTVEIMQLMNERRLLKNVPDRYREVDTITRRKIKEVKKKWTQEQYDEAPRLHRLHDLFNFNKKVKETTGAGRKTSIKMIKNEQR</sequence>